<keyword evidence="5 6" id="KW-0326">Glycosidase</keyword>
<feature type="binding site" evidence="8">
    <location>
        <position position="319"/>
    </location>
    <ligand>
        <name>substrate</name>
    </ligand>
</feature>
<evidence type="ECO:0000256" key="6">
    <source>
        <dbReference type="PIRNR" id="PIRNR001084"/>
    </source>
</evidence>
<dbReference type="InterPro" id="IPR017853">
    <property type="entry name" value="GH"/>
</dbReference>
<dbReference type="SUPFAM" id="SSF52317">
    <property type="entry name" value="Class I glutamine amidotransferase-like"/>
    <property type="match status" value="1"/>
</dbReference>
<comment type="catalytic activity">
    <reaction evidence="1 6">
        <text>Hydrolysis of terminal non-reducing beta-D-galactose residues in beta-D-galactosides.</text>
        <dbReference type="EC" id="3.2.1.23"/>
    </reaction>
</comment>
<dbReference type="InterPro" id="IPR013738">
    <property type="entry name" value="Beta_galactosidase_Trimer"/>
</dbReference>
<dbReference type="Pfam" id="PF02449">
    <property type="entry name" value="Glyco_hydro_42"/>
    <property type="match status" value="1"/>
</dbReference>
<comment type="similarity">
    <text evidence="2 6">Belongs to the glycosyl hydrolase 42 family.</text>
</comment>
<dbReference type="Pfam" id="PF08533">
    <property type="entry name" value="Glyco_hydro_42C"/>
    <property type="match status" value="1"/>
</dbReference>
<protein>
    <recommendedName>
        <fullName evidence="3 6">Beta-galactosidase</fullName>
        <shortName evidence="6">Beta-gal</shortName>
        <ecNumber evidence="3 6">3.2.1.23</ecNumber>
    </recommendedName>
</protein>
<feature type="binding site" evidence="8">
    <location>
        <position position="116"/>
    </location>
    <ligand>
        <name>substrate</name>
    </ligand>
</feature>
<sequence length="691" mass="76001">MPAPNHHWPELDGIVYGGDYNPEQWPRDVWAEDARLMQEAGVTMVSLGIFSWALLEPEEGVFDFEWLDDAIDLLHRHGIAVDLATPTASPPAWFFARYPHTQVVDRDGRTLGFGSRGMVSHSAPEYREAIVRIASALGERYGTHPNVVLWHVHNEYGVPVAEDYSPSAVRAFRDWLRARYGTLDALNDAWGTAFWGQRYEQWEHVGAPAAAATTVNPAQRLDFARFSDHQLRACYLAERDALRAVTQRPITTNFMANQEWTTDLWAWGQIVDVVADDHYLTAADPQAHIGLAFAADLSRSVGGGKPWMLMEHSTSAVNWQPRNVAKRPGEMQRNSLAHFARGADAIMFFQWRASRSGAEKFHSAMVPHAGTDSRLWREVVELGSAVRQLGEVRGAAVRADVAILLDYESIWAQRLEWRPTNDADPIETIRRFYAALWRDGVTVDFAHPGQDLSGYRLVLAPAQYLLTEEQGRNLTAYVAGGGTLVTSYFSAVVNEHDTVHAGGFLSPLREALGCDVEEFLPLRAGVTEAVSYTTAAGERVELSCDDWQEDLRLRSAPTGSGGADVRAVFTSGPGAELASCGLKPQAAAITRHRHGHGTGWYLSTRLTEEGLATVLADVYADAGVTPRRAAGIERVVRVHSDTEYVTYINHTDAAATVDAAGTDLLTGERASGELTLPAGRVAVVRVNDAAR</sequence>
<feature type="domain" description="Glycoside hydrolase family 42 N-terminal" evidence="9">
    <location>
        <begin position="19"/>
        <end position="388"/>
    </location>
</feature>
<dbReference type="InterPro" id="IPR003476">
    <property type="entry name" value="Glyco_hydro_42"/>
</dbReference>
<evidence type="ECO:0000259" key="11">
    <source>
        <dbReference type="Pfam" id="PF08533"/>
    </source>
</evidence>
<name>A0A931GE04_9MICC</name>
<dbReference type="Gene3D" id="3.20.20.80">
    <property type="entry name" value="Glycosidases"/>
    <property type="match status" value="1"/>
</dbReference>
<keyword evidence="13" id="KW-1185">Reference proteome</keyword>
<keyword evidence="4 6" id="KW-0378">Hydrolase</keyword>
<dbReference type="GO" id="GO:0004565">
    <property type="term" value="F:beta-galactosidase activity"/>
    <property type="evidence" value="ECO:0007669"/>
    <property type="project" value="UniProtKB-EC"/>
</dbReference>
<feature type="active site" description="Nucleophile" evidence="7">
    <location>
        <position position="311"/>
    </location>
</feature>
<feature type="domain" description="Beta-galactosidase trimerisation" evidence="10">
    <location>
        <begin position="399"/>
        <end position="624"/>
    </location>
</feature>
<dbReference type="InterPro" id="IPR013780">
    <property type="entry name" value="Glyco_hydro_b"/>
</dbReference>
<evidence type="ECO:0000256" key="4">
    <source>
        <dbReference type="ARBA" id="ARBA00022801"/>
    </source>
</evidence>
<feature type="domain" description="Beta-galactosidase C-terminal" evidence="11">
    <location>
        <begin position="636"/>
        <end position="685"/>
    </location>
</feature>
<dbReference type="GO" id="GO:0006012">
    <property type="term" value="P:galactose metabolic process"/>
    <property type="evidence" value="ECO:0007669"/>
    <property type="project" value="InterPro"/>
</dbReference>
<evidence type="ECO:0000256" key="8">
    <source>
        <dbReference type="PIRSR" id="PIRSR001084-2"/>
    </source>
</evidence>
<dbReference type="InterPro" id="IPR029062">
    <property type="entry name" value="Class_I_gatase-like"/>
</dbReference>
<dbReference type="GO" id="GO:0009341">
    <property type="term" value="C:beta-galactosidase complex"/>
    <property type="evidence" value="ECO:0007669"/>
    <property type="project" value="InterPro"/>
</dbReference>
<dbReference type="PANTHER" id="PTHR36447">
    <property type="entry name" value="BETA-GALACTOSIDASE GANA"/>
    <property type="match status" value="1"/>
</dbReference>
<evidence type="ECO:0000313" key="13">
    <source>
        <dbReference type="Proteomes" id="UP000625033"/>
    </source>
</evidence>
<dbReference type="Pfam" id="PF08532">
    <property type="entry name" value="Glyco_hydro_42M"/>
    <property type="match status" value="1"/>
</dbReference>
<organism evidence="12 13">
    <name type="scientific">Zhihengliuella flava</name>
    <dbReference type="NCBI Taxonomy" id="1285193"/>
    <lineage>
        <taxon>Bacteria</taxon>
        <taxon>Bacillati</taxon>
        <taxon>Actinomycetota</taxon>
        <taxon>Actinomycetes</taxon>
        <taxon>Micrococcales</taxon>
        <taxon>Micrococcaceae</taxon>
        <taxon>Zhihengliuella</taxon>
    </lineage>
</organism>
<evidence type="ECO:0000256" key="7">
    <source>
        <dbReference type="PIRSR" id="PIRSR001084-1"/>
    </source>
</evidence>
<dbReference type="PIRSF" id="PIRSF001084">
    <property type="entry name" value="B-galactosidase"/>
    <property type="match status" value="1"/>
</dbReference>
<dbReference type="InterPro" id="IPR013739">
    <property type="entry name" value="Beta_galactosidase_C"/>
</dbReference>
<evidence type="ECO:0000313" key="12">
    <source>
        <dbReference type="EMBL" id="MBG6083958.1"/>
    </source>
</evidence>
<evidence type="ECO:0000256" key="5">
    <source>
        <dbReference type="ARBA" id="ARBA00023295"/>
    </source>
</evidence>
<evidence type="ECO:0000256" key="1">
    <source>
        <dbReference type="ARBA" id="ARBA00001412"/>
    </source>
</evidence>
<dbReference type="RefSeq" id="WP_196835337.1">
    <property type="nucleotide sequence ID" value="NZ_JADOTZ010000001.1"/>
</dbReference>
<dbReference type="InterPro" id="IPR013529">
    <property type="entry name" value="Glyco_hydro_42_N"/>
</dbReference>
<dbReference type="Gene3D" id="2.60.40.1180">
    <property type="entry name" value="Golgi alpha-mannosidase II"/>
    <property type="match status" value="1"/>
</dbReference>
<accession>A0A931GE04</accession>
<feature type="binding site" evidence="8">
    <location>
        <position position="154"/>
    </location>
    <ligand>
        <name>substrate</name>
    </ligand>
</feature>
<dbReference type="PANTHER" id="PTHR36447:SF1">
    <property type="entry name" value="BETA-GALACTOSIDASE GANA"/>
    <property type="match status" value="1"/>
</dbReference>
<proteinExistence type="inferred from homology"/>
<feature type="active site" description="Proton donor" evidence="7">
    <location>
        <position position="155"/>
    </location>
</feature>
<comment type="caution">
    <text evidence="12">The sequence shown here is derived from an EMBL/GenBank/DDBJ whole genome shotgun (WGS) entry which is preliminary data.</text>
</comment>
<dbReference type="EC" id="3.2.1.23" evidence="3 6"/>
<dbReference type="Gene3D" id="3.40.50.880">
    <property type="match status" value="1"/>
</dbReference>
<reference evidence="12" key="1">
    <citation type="submission" date="2020-11" db="EMBL/GenBank/DDBJ databases">
        <title>Sequencing the genomes of 1000 actinobacteria strains.</title>
        <authorList>
            <person name="Klenk H.-P."/>
        </authorList>
    </citation>
    <scope>NUCLEOTIDE SEQUENCE</scope>
    <source>
        <strain evidence="12">DSM 26152</strain>
    </source>
</reference>
<evidence type="ECO:0000256" key="3">
    <source>
        <dbReference type="ARBA" id="ARBA00012756"/>
    </source>
</evidence>
<evidence type="ECO:0000259" key="9">
    <source>
        <dbReference type="Pfam" id="PF02449"/>
    </source>
</evidence>
<dbReference type="CDD" id="cd03143">
    <property type="entry name" value="A4_beta-galactosidase_middle_domain"/>
    <property type="match status" value="1"/>
</dbReference>
<dbReference type="SUPFAM" id="SSF51445">
    <property type="entry name" value="(Trans)glycosidases"/>
    <property type="match status" value="1"/>
</dbReference>
<dbReference type="EMBL" id="JADOTZ010000001">
    <property type="protein sequence ID" value="MBG6083958.1"/>
    <property type="molecule type" value="Genomic_DNA"/>
</dbReference>
<dbReference type="AlphaFoldDB" id="A0A931GE04"/>
<evidence type="ECO:0000259" key="10">
    <source>
        <dbReference type="Pfam" id="PF08532"/>
    </source>
</evidence>
<gene>
    <name evidence="12" type="ORF">IW252_000725</name>
</gene>
<evidence type="ECO:0000256" key="2">
    <source>
        <dbReference type="ARBA" id="ARBA00005940"/>
    </source>
</evidence>
<dbReference type="Proteomes" id="UP000625033">
    <property type="component" value="Unassembled WGS sequence"/>
</dbReference>